<comment type="caution">
    <text evidence="7">The sequence shown here is derived from an EMBL/GenBank/DDBJ whole genome shotgun (WGS) entry which is preliminary data.</text>
</comment>
<dbReference type="GO" id="GO:0003910">
    <property type="term" value="F:DNA ligase (ATP) activity"/>
    <property type="evidence" value="ECO:0007669"/>
    <property type="project" value="UniProtKB-EC"/>
</dbReference>
<dbReference type="PATRIC" id="fig|909613.9.peg.3030"/>
<dbReference type="InterPro" id="IPR016059">
    <property type="entry name" value="DNA_ligase_ATP-dep_CS"/>
</dbReference>
<dbReference type="GO" id="GO:0005524">
    <property type="term" value="F:ATP binding"/>
    <property type="evidence" value="ECO:0007669"/>
    <property type="project" value="InterPro"/>
</dbReference>
<evidence type="ECO:0000256" key="4">
    <source>
        <dbReference type="ARBA" id="ARBA00034003"/>
    </source>
</evidence>
<accession>W7IL93</accession>
<evidence type="ECO:0000256" key="2">
    <source>
        <dbReference type="ARBA" id="ARBA00012727"/>
    </source>
</evidence>
<dbReference type="EC" id="6.5.1.1" evidence="2"/>
<evidence type="ECO:0000259" key="6">
    <source>
        <dbReference type="Pfam" id="PF04679"/>
    </source>
</evidence>
<dbReference type="PROSITE" id="PS00697">
    <property type="entry name" value="DNA_LIGASE_A1"/>
    <property type="match status" value="1"/>
</dbReference>
<comment type="catalytic activity">
    <reaction evidence="4">
        <text>ATP + (deoxyribonucleotide)n-3'-hydroxyl + 5'-phospho-(deoxyribonucleotide)m = (deoxyribonucleotide)n+m + AMP + diphosphate.</text>
        <dbReference type="EC" id="6.5.1.1"/>
    </reaction>
</comment>
<dbReference type="InterPro" id="IPR050191">
    <property type="entry name" value="ATP-dep_DNA_ligase"/>
</dbReference>
<evidence type="ECO:0000313" key="8">
    <source>
        <dbReference type="Proteomes" id="UP000019277"/>
    </source>
</evidence>
<feature type="domain" description="DNA ligase ATP-dependent C-terminal" evidence="6">
    <location>
        <begin position="219"/>
        <end position="330"/>
    </location>
</feature>
<dbReference type="PANTHER" id="PTHR45674">
    <property type="entry name" value="DNA LIGASE 1/3 FAMILY MEMBER"/>
    <property type="match status" value="1"/>
</dbReference>
<dbReference type="EMBL" id="AYXG01000103">
    <property type="protein sequence ID" value="EWC61670.1"/>
    <property type="molecule type" value="Genomic_DNA"/>
</dbReference>
<dbReference type="eggNOG" id="COG1793">
    <property type="taxonomic scope" value="Bacteria"/>
</dbReference>
<evidence type="ECO:0000313" key="7">
    <source>
        <dbReference type="EMBL" id="EWC61670.1"/>
    </source>
</evidence>
<dbReference type="AlphaFoldDB" id="W7IL93"/>
<evidence type="ECO:0000256" key="3">
    <source>
        <dbReference type="ARBA" id="ARBA00022598"/>
    </source>
</evidence>
<protein>
    <recommendedName>
        <fullName evidence="2">DNA ligase (ATP)</fullName>
        <ecNumber evidence="2">6.5.1.1</ecNumber>
    </recommendedName>
</protein>
<dbReference type="SUPFAM" id="SSF56091">
    <property type="entry name" value="DNA ligase/mRNA capping enzyme, catalytic domain"/>
    <property type="match status" value="1"/>
</dbReference>
<dbReference type="SUPFAM" id="SSF50249">
    <property type="entry name" value="Nucleic acid-binding proteins"/>
    <property type="match status" value="1"/>
</dbReference>
<dbReference type="Pfam" id="PF01068">
    <property type="entry name" value="DNA_ligase_A_M"/>
    <property type="match status" value="1"/>
</dbReference>
<dbReference type="CDD" id="cd07905">
    <property type="entry name" value="Adenylation_DNA_ligase_LigC"/>
    <property type="match status" value="1"/>
</dbReference>
<dbReference type="CDD" id="cd07970">
    <property type="entry name" value="OBF_DNA_ligase_LigC"/>
    <property type="match status" value="1"/>
</dbReference>
<dbReference type="InterPro" id="IPR012309">
    <property type="entry name" value="DNA_ligase_ATP-dep_C"/>
</dbReference>
<dbReference type="Gene3D" id="3.30.470.30">
    <property type="entry name" value="DNA ligase/mRNA capping enzyme"/>
    <property type="match status" value="1"/>
</dbReference>
<dbReference type="PANTHER" id="PTHR45674:SF4">
    <property type="entry name" value="DNA LIGASE 1"/>
    <property type="match status" value="1"/>
</dbReference>
<keyword evidence="3 7" id="KW-0436">Ligase</keyword>
<keyword evidence="8" id="KW-1185">Reference proteome</keyword>
<dbReference type="InterPro" id="IPR012310">
    <property type="entry name" value="DNA_ligase_ATP-dep_cent"/>
</dbReference>
<evidence type="ECO:0000256" key="1">
    <source>
        <dbReference type="ARBA" id="ARBA00007572"/>
    </source>
</evidence>
<dbReference type="STRING" id="909613.UO65_3028"/>
<evidence type="ECO:0000259" key="5">
    <source>
        <dbReference type="Pfam" id="PF01068"/>
    </source>
</evidence>
<reference evidence="7 8" key="1">
    <citation type="journal article" date="2014" name="Genome Announc.">
        <title>Draft Genome Sequence of the Antitrypanosomally Active Sponge-Associated Bacterium Actinokineospora sp. Strain EG49.</title>
        <authorList>
            <person name="Harjes J."/>
            <person name="Ryu T."/>
            <person name="Abdelmohsen U.R."/>
            <person name="Moitinho-Silva L."/>
            <person name="Horn H."/>
            <person name="Ravasi T."/>
            <person name="Hentschel U."/>
        </authorList>
    </citation>
    <scope>NUCLEOTIDE SEQUENCE [LARGE SCALE GENOMIC DNA]</scope>
    <source>
        <strain evidence="7 8">EG49</strain>
    </source>
</reference>
<dbReference type="InterPro" id="IPR044119">
    <property type="entry name" value="Adenylation_LigC-like"/>
</dbReference>
<organism evidence="7 8">
    <name type="scientific">Actinokineospora spheciospongiae</name>
    <dbReference type="NCBI Taxonomy" id="909613"/>
    <lineage>
        <taxon>Bacteria</taxon>
        <taxon>Bacillati</taxon>
        <taxon>Actinomycetota</taxon>
        <taxon>Actinomycetes</taxon>
        <taxon>Pseudonocardiales</taxon>
        <taxon>Pseudonocardiaceae</taxon>
        <taxon>Actinokineospora</taxon>
    </lineage>
</organism>
<dbReference type="InterPro" id="IPR012340">
    <property type="entry name" value="NA-bd_OB-fold"/>
</dbReference>
<dbReference type="NCBIfam" id="NF006078">
    <property type="entry name" value="PRK08224.1"/>
    <property type="match status" value="1"/>
</dbReference>
<dbReference type="GO" id="GO:0006310">
    <property type="term" value="P:DNA recombination"/>
    <property type="evidence" value="ECO:0007669"/>
    <property type="project" value="InterPro"/>
</dbReference>
<proteinExistence type="inferred from homology"/>
<gene>
    <name evidence="7" type="ORF">UO65_3028</name>
</gene>
<dbReference type="Gene3D" id="2.40.50.140">
    <property type="entry name" value="Nucleic acid-binding proteins"/>
    <property type="match status" value="1"/>
</dbReference>
<dbReference type="GO" id="GO:0006281">
    <property type="term" value="P:DNA repair"/>
    <property type="evidence" value="ECO:0007669"/>
    <property type="project" value="InterPro"/>
</dbReference>
<sequence>MALPLTPPVQPMLAKPSKSIPDGADLVFEPKWDGFRCLVFRDGPEVTLQSRSGKPLNRYFPEAVAALSTALLDRVVLDGELVVDRDGRLDFDALSERIHPAKSRVDLLAEQTPSRFIAFDVLALGDAVLLETPAVERRRTLEDLLTPTGSVHLTPATTDADLARQWFTIFEGAGLDGVMGKPNGPYTPNKRTMLKFKHARTADCVVSGLRWHKDTEPGEAVGSLMLGLYDNTGALNHVGVVGSFTAARRRELAVEMAELIPGGAEAHPWSQPDNGASRMPGAISRWRTTEQPWVPLRLERVVEVAYEHTEGGYPSRFRHTAQFRHWRPDREPSSCTYEQLEEPATYDLESVLRGEVRAREQGS</sequence>
<feature type="domain" description="ATP-dependent DNA ligase family profile" evidence="5">
    <location>
        <begin position="11"/>
        <end position="197"/>
    </location>
</feature>
<dbReference type="Proteomes" id="UP000019277">
    <property type="component" value="Unassembled WGS sequence"/>
</dbReference>
<comment type="similarity">
    <text evidence="1">Belongs to the ATP-dependent DNA ligase family.</text>
</comment>
<dbReference type="Pfam" id="PF04679">
    <property type="entry name" value="DNA_ligase_A_C"/>
    <property type="match status" value="1"/>
</dbReference>
<dbReference type="InterPro" id="IPR044117">
    <property type="entry name" value="OBF_LigC-like"/>
</dbReference>
<name>W7IL93_9PSEU</name>